<name>A0A975CZH6_9SPHN</name>
<sequence>MMKLHGLMIVATAIALAGESRAAETAEPKTVSTPLPWQEATATVGSPIFVTSAYYPLQAIISLAPLRAGNDELPPEYPLTRISSSKGVKACLVYEGGFGRCVNDDDGDGKFDRLGSRKLDAPTAYVEREVPDPRHAISESQYIYSGATSDTLHITYRVITKGGRTQAFEEKLSVPLGKSFPQGVAIRHVKMTILSIDGMGMRYRIEQ</sequence>
<dbReference type="EMBL" id="CP059319">
    <property type="protein sequence ID" value="QTH20148.1"/>
    <property type="molecule type" value="Genomic_DNA"/>
</dbReference>
<protein>
    <submittedName>
        <fullName evidence="2">Uncharacterized protein</fullName>
    </submittedName>
</protein>
<proteinExistence type="predicted"/>
<reference evidence="2" key="1">
    <citation type="submission" date="2020-07" db="EMBL/GenBank/DDBJ databases">
        <authorList>
            <person name="Camacho E."/>
        </authorList>
    </citation>
    <scope>NUCLEOTIDE SEQUENCE</scope>
    <source>
        <strain evidence="2">MPO218</strain>
    </source>
</reference>
<reference evidence="2" key="2">
    <citation type="submission" date="2021-04" db="EMBL/GenBank/DDBJ databases">
        <title>Isolation and genomic analysis of the ibuprofen-degrading bacterium Sphingomonas strain MPO218.</title>
        <authorList>
            <person name="Aulestia M."/>
            <person name="Flores A."/>
            <person name="Mangas E.L."/>
            <person name="Perez-Pulido A.J."/>
            <person name="Santero E."/>
            <person name="Camacho E.M."/>
        </authorList>
    </citation>
    <scope>NUCLEOTIDE SEQUENCE</scope>
    <source>
        <strain evidence="2">MPO218</strain>
    </source>
</reference>
<feature type="signal peptide" evidence="1">
    <location>
        <begin position="1"/>
        <end position="22"/>
    </location>
</feature>
<gene>
    <name evidence="2" type="ORF">HRJ34_17515</name>
</gene>
<dbReference type="AlphaFoldDB" id="A0A975CZH6"/>
<keyword evidence="1" id="KW-0732">Signal</keyword>
<evidence type="ECO:0000256" key="1">
    <source>
        <dbReference type="SAM" id="SignalP"/>
    </source>
</evidence>
<evidence type="ECO:0000313" key="2">
    <source>
        <dbReference type="EMBL" id="QTH20148.1"/>
    </source>
</evidence>
<dbReference type="Proteomes" id="UP000664914">
    <property type="component" value="Chromosome"/>
</dbReference>
<dbReference type="RefSeq" id="WP_208631981.1">
    <property type="nucleotide sequence ID" value="NZ_CP059319.1"/>
</dbReference>
<evidence type="ECO:0000313" key="3">
    <source>
        <dbReference type="Proteomes" id="UP000664914"/>
    </source>
</evidence>
<feature type="chain" id="PRO_5037079345" evidence="1">
    <location>
        <begin position="23"/>
        <end position="207"/>
    </location>
</feature>
<organism evidence="2 3">
    <name type="scientific">Rhizorhabdus wittichii</name>
    <dbReference type="NCBI Taxonomy" id="160791"/>
    <lineage>
        <taxon>Bacteria</taxon>
        <taxon>Pseudomonadati</taxon>
        <taxon>Pseudomonadota</taxon>
        <taxon>Alphaproteobacteria</taxon>
        <taxon>Sphingomonadales</taxon>
        <taxon>Sphingomonadaceae</taxon>
        <taxon>Rhizorhabdus</taxon>
    </lineage>
</organism>
<accession>A0A975CZH6</accession>